<evidence type="ECO:0000256" key="5">
    <source>
        <dbReference type="ARBA" id="ARBA00023004"/>
    </source>
</evidence>
<dbReference type="GO" id="GO:0000287">
    <property type="term" value="F:magnesium ion binding"/>
    <property type="evidence" value="ECO:0007669"/>
    <property type="project" value="UniProtKB-UniRule"/>
</dbReference>
<dbReference type="GO" id="GO:1904047">
    <property type="term" value="F:S-adenosyl-L-methionine binding"/>
    <property type="evidence" value="ECO:0007669"/>
    <property type="project" value="UniProtKB-UniRule"/>
</dbReference>
<feature type="binding site" evidence="8">
    <location>
        <position position="30"/>
    </location>
    <ligand>
        <name>[4Fe-4S] cluster</name>
        <dbReference type="ChEBI" id="CHEBI:49883"/>
        <note>4Fe-4S-S-AdoMet</note>
    </ligand>
</feature>
<feature type="binding site" evidence="8">
    <location>
        <begin position="110"/>
        <end position="112"/>
    </location>
    <ligand>
        <name>S-adenosyl-L-methionine</name>
        <dbReference type="ChEBI" id="CHEBI:59789"/>
    </ligand>
</feature>
<dbReference type="GO" id="GO:0008616">
    <property type="term" value="P:tRNA queuosine(34) biosynthetic process"/>
    <property type="evidence" value="ECO:0007669"/>
    <property type="project" value="UniProtKB-UniRule"/>
</dbReference>
<dbReference type="EC" id="4.3.99.3" evidence="8"/>
<keyword evidence="2 8" id="KW-0949">S-adenosyl-L-methionine</keyword>
<comment type="cofactor">
    <cofactor evidence="8">
        <name>Mg(2+)</name>
        <dbReference type="ChEBI" id="CHEBI:18420"/>
    </cofactor>
</comment>
<feature type="binding site" evidence="8">
    <location>
        <position position="67"/>
    </location>
    <ligand>
        <name>substrate</name>
    </ligand>
</feature>
<feature type="domain" description="Radical SAM core" evidence="9">
    <location>
        <begin position="13"/>
        <end position="193"/>
    </location>
</feature>
<keyword evidence="4 8" id="KW-0460">Magnesium</keyword>
<evidence type="ECO:0000256" key="1">
    <source>
        <dbReference type="ARBA" id="ARBA00022485"/>
    </source>
</evidence>
<dbReference type="Proteomes" id="UP000652681">
    <property type="component" value="Unassembled WGS sequence"/>
</dbReference>
<dbReference type="GO" id="GO:0051539">
    <property type="term" value="F:4 iron, 4 sulfur cluster binding"/>
    <property type="evidence" value="ECO:0007669"/>
    <property type="project" value="UniProtKB-UniRule"/>
</dbReference>
<feature type="binding site" evidence="8">
    <location>
        <position position="69"/>
    </location>
    <ligand>
        <name>S-adenosyl-L-methionine</name>
        <dbReference type="ChEBI" id="CHEBI:59789"/>
    </ligand>
</feature>
<keyword evidence="11" id="KW-1185">Reference proteome</keyword>
<evidence type="ECO:0000256" key="3">
    <source>
        <dbReference type="ARBA" id="ARBA00022723"/>
    </source>
</evidence>
<dbReference type="InterPro" id="IPR058240">
    <property type="entry name" value="rSAM_sf"/>
</dbReference>
<dbReference type="InterPro" id="IPR024924">
    <property type="entry name" value="7-CO-7-deazaguanine_synth-like"/>
</dbReference>
<dbReference type="PANTHER" id="PTHR42836:SF1">
    <property type="entry name" value="7-CARBOXY-7-DEAZAGUANINE SYNTHASE"/>
    <property type="match status" value="1"/>
</dbReference>
<dbReference type="PANTHER" id="PTHR42836">
    <property type="entry name" value="7-CARBOXY-7-DEAZAGUANINE SYNTHASE"/>
    <property type="match status" value="1"/>
</dbReference>
<comment type="subunit">
    <text evidence="8">Homodimer.</text>
</comment>
<comment type="caution">
    <text evidence="10">The sequence shown here is derived from an EMBL/GenBank/DDBJ whole genome shotgun (WGS) entry which is preliminary data.</text>
</comment>
<evidence type="ECO:0000313" key="10">
    <source>
        <dbReference type="EMBL" id="MBC9811895.1"/>
    </source>
</evidence>
<comment type="catalytic activity">
    <reaction evidence="8">
        <text>6-carboxy-5,6,7,8-tetrahydropterin + H(+) = 7-carboxy-7-carbaguanine + NH4(+)</text>
        <dbReference type="Rhea" id="RHEA:27974"/>
        <dbReference type="ChEBI" id="CHEBI:15378"/>
        <dbReference type="ChEBI" id="CHEBI:28938"/>
        <dbReference type="ChEBI" id="CHEBI:61032"/>
        <dbReference type="ChEBI" id="CHEBI:61036"/>
        <dbReference type="EC" id="4.3.99.3"/>
    </reaction>
</comment>
<dbReference type="Pfam" id="PF04055">
    <property type="entry name" value="Radical_SAM"/>
    <property type="match status" value="1"/>
</dbReference>
<gene>
    <name evidence="8" type="primary">queE</name>
    <name evidence="10" type="ORF">H9Y05_05335</name>
</gene>
<protein>
    <recommendedName>
        <fullName evidence="8">7-carboxy-7-deazaguanine synthase</fullName>
        <shortName evidence="8">CDG synthase</shortName>
        <ecNumber evidence="8">4.3.99.3</ecNumber>
    </recommendedName>
    <alternativeName>
        <fullName evidence="8">Queuosine biosynthesis protein QueE</fullName>
    </alternativeName>
</protein>
<dbReference type="SUPFAM" id="SSF102114">
    <property type="entry name" value="Radical SAM enzymes"/>
    <property type="match status" value="1"/>
</dbReference>
<sequence length="193" mass="21683">MEHFYTIQGEGFHSGRAAYFVRLAGCDVGCVWCDVKESWDAGSHPVVKLDALMKEIIATKADFCVITGGEPALYDLTGICSLLKRNGIETAIETSGTAPLAGDVDWYCFSPKKFKAPVEEAYYKANELKVVINHPSDFSWAEEHAVKVNASCKLYLQPEWSKQERFLPQIIAYVKENPKWSLSLQTHKFMNIP</sequence>
<feature type="binding site" evidence="8">
    <location>
        <position position="26"/>
    </location>
    <ligand>
        <name>[4Fe-4S] cluster</name>
        <dbReference type="ChEBI" id="CHEBI:49883"/>
        <note>4Fe-4S-S-AdoMet</note>
    </ligand>
</feature>
<feature type="binding site" evidence="8">
    <location>
        <begin position="32"/>
        <end position="34"/>
    </location>
    <ligand>
        <name>S-adenosyl-L-methionine</name>
        <dbReference type="ChEBI" id="CHEBI:59789"/>
    </ligand>
</feature>
<evidence type="ECO:0000256" key="7">
    <source>
        <dbReference type="ARBA" id="ARBA00023239"/>
    </source>
</evidence>
<evidence type="ECO:0000256" key="4">
    <source>
        <dbReference type="ARBA" id="ARBA00022842"/>
    </source>
</evidence>
<comment type="function">
    <text evidence="8">Catalyzes the complex heterocyclic radical-mediated conversion of 6-carboxy-5,6,7,8-tetrahydropterin (CPH4) to 7-carboxy-7-deazaguanine (CDG), a step common to the biosynthetic pathways of all 7-deazapurine-containing compounds.</text>
</comment>
<reference evidence="10" key="1">
    <citation type="submission" date="2020-09" db="EMBL/GenBank/DDBJ databases">
        <title>Taishania pollutisoli gen. nov., sp. nov., Isolated from Tetrabromobisphenol A-Contaminated Soil.</title>
        <authorList>
            <person name="Chen Q."/>
        </authorList>
    </citation>
    <scope>NUCLEOTIDE SEQUENCE</scope>
    <source>
        <strain evidence="10">CZZ-1</strain>
    </source>
</reference>
<dbReference type="UniPathway" id="UPA00391"/>
<feature type="binding site" evidence="8">
    <location>
        <position position="193"/>
    </location>
    <ligand>
        <name>substrate</name>
    </ligand>
</feature>
<comment type="cofactor">
    <cofactor evidence="8">
        <name>S-adenosyl-L-methionine</name>
        <dbReference type="ChEBI" id="CHEBI:59789"/>
    </cofactor>
    <text evidence="8">Binds 1 S-adenosyl-L-methionine per subunit.</text>
</comment>
<dbReference type="HAMAP" id="MF_00917">
    <property type="entry name" value="QueE"/>
    <property type="match status" value="1"/>
</dbReference>
<proteinExistence type="inferred from homology"/>
<comment type="similarity">
    <text evidence="8">Belongs to the radical SAM superfamily. 7-carboxy-7-deazaguanine synthase family.</text>
</comment>
<feature type="binding site" evidence="8">
    <location>
        <position position="22"/>
    </location>
    <ligand>
        <name>substrate</name>
    </ligand>
</feature>
<evidence type="ECO:0000256" key="2">
    <source>
        <dbReference type="ARBA" id="ARBA00022691"/>
    </source>
</evidence>
<evidence type="ECO:0000256" key="8">
    <source>
        <dbReference type="HAMAP-Rule" id="MF_00917"/>
    </source>
</evidence>
<organism evidence="10 11">
    <name type="scientific">Taishania pollutisoli</name>
    <dbReference type="NCBI Taxonomy" id="2766479"/>
    <lineage>
        <taxon>Bacteria</taxon>
        <taxon>Pseudomonadati</taxon>
        <taxon>Bacteroidota</taxon>
        <taxon>Flavobacteriia</taxon>
        <taxon>Flavobacteriales</taxon>
        <taxon>Crocinitomicaceae</taxon>
        <taxon>Taishania</taxon>
    </lineage>
</organism>
<dbReference type="InterPro" id="IPR007197">
    <property type="entry name" value="rSAM"/>
</dbReference>
<dbReference type="SFLD" id="SFLDS00029">
    <property type="entry name" value="Radical_SAM"/>
    <property type="match status" value="1"/>
</dbReference>
<dbReference type="AlphaFoldDB" id="A0A8J6PIX9"/>
<name>A0A8J6PIX9_9FLAO</name>
<comment type="caution">
    <text evidence="8">Lacks conserved residue(s) required for the propagation of feature annotation.</text>
</comment>
<keyword evidence="3 8" id="KW-0479">Metal-binding</keyword>
<comment type="cofactor">
    <cofactor evidence="8">
        <name>[4Fe-4S] cluster</name>
        <dbReference type="ChEBI" id="CHEBI:49883"/>
    </cofactor>
    <text evidence="8">Binds 1 [4Fe-4S] cluster. The cluster is coordinated with 3 cysteines and an exchangeable S-adenosyl-L-methionine.</text>
</comment>
<feature type="binding site" evidence="8">
    <location>
        <begin position="7"/>
        <end position="9"/>
    </location>
    <ligand>
        <name>substrate</name>
    </ligand>
</feature>
<dbReference type="EMBL" id="JACVEL010000002">
    <property type="protein sequence ID" value="MBC9811895.1"/>
    <property type="molecule type" value="Genomic_DNA"/>
</dbReference>
<feature type="binding site" evidence="8">
    <location>
        <position position="33"/>
    </location>
    <ligand>
        <name>[4Fe-4S] cluster</name>
        <dbReference type="ChEBI" id="CHEBI:49883"/>
        <note>4Fe-4S-S-AdoMet</note>
    </ligand>
</feature>
<evidence type="ECO:0000256" key="6">
    <source>
        <dbReference type="ARBA" id="ARBA00023014"/>
    </source>
</evidence>
<evidence type="ECO:0000259" key="9">
    <source>
        <dbReference type="PROSITE" id="PS51918"/>
    </source>
</evidence>
<keyword evidence="6 8" id="KW-0411">Iron-sulfur</keyword>
<accession>A0A8J6PIX9</accession>
<dbReference type="PROSITE" id="PS51918">
    <property type="entry name" value="RADICAL_SAM"/>
    <property type="match status" value="1"/>
</dbReference>
<keyword evidence="5 8" id="KW-0408">Iron</keyword>
<comment type="pathway">
    <text evidence="8">Purine metabolism; 7-cyano-7-deazaguanine biosynthesis.</text>
</comment>
<keyword evidence="1 8" id="KW-0004">4Fe-4S</keyword>
<dbReference type="InterPro" id="IPR013785">
    <property type="entry name" value="Aldolase_TIM"/>
</dbReference>
<keyword evidence="8" id="KW-0671">Queuosine biosynthesis</keyword>
<dbReference type="PIRSF" id="PIRSF000370">
    <property type="entry name" value="QueE"/>
    <property type="match status" value="1"/>
</dbReference>
<dbReference type="GO" id="GO:0016840">
    <property type="term" value="F:carbon-nitrogen lyase activity"/>
    <property type="evidence" value="ECO:0007669"/>
    <property type="project" value="UniProtKB-UniRule"/>
</dbReference>
<dbReference type="Gene3D" id="3.20.20.70">
    <property type="entry name" value="Aldolase class I"/>
    <property type="match status" value="1"/>
</dbReference>
<keyword evidence="7 8" id="KW-0456">Lyase</keyword>
<evidence type="ECO:0000313" key="11">
    <source>
        <dbReference type="Proteomes" id="UP000652681"/>
    </source>
</evidence>